<proteinExistence type="predicted"/>
<sequence>MAAGDGCCIGGAGARRGRGGLDVHGDGRGCTTSTGEFTVTRPARGDDGAVEAFAATFVQHCEGGAAALRGTIHYYA</sequence>
<organism evidence="1 2">
    <name type="scientific">Streptomyces siamensis</name>
    <dbReference type="NCBI Taxonomy" id="1274986"/>
    <lineage>
        <taxon>Bacteria</taxon>
        <taxon>Bacillati</taxon>
        <taxon>Actinomycetota</taxon>
        <taxon>Actinomycetes</taxon>
        <taxon>Kitasatosporales</taxon>
        <taxon>Streptomycetaceae</taxon>
        <taxon>Streptomyces</taxon>
    </lineage>
</organism>
<evidence type="ECO:0008006" key="3">
    <source>
        <dbReference type="Google" id="ProtNLM"/>
    </source>
</evidence>
<dbReference type="RefSeq" id="WP_345644292.1">
    <property type="nucleotide sequence ID" value="NZ_BAABKB010000003.1"/>
</dbReference>
<dbReference type="EMBL" id="BAABKB010000003">
    <property type="protein sequence ID" value="GAA5002833.1"/>
    <property type="molecule type" value="Genomic_DNA"/>
</dbReference>
<protein>
    <recommendedName>
        <fullName evidence="3">Nuclear transport factor 2 family protein</fullName>
    </recommendedName>
</protein>
<name>A0ABP9INT0_9ACTN</name>
<comment type="caution">
    <text evidence="1">The sequence shown here is derived from an EMBL/GenBank/DDBJ whole genome shotgun (WGS) entry which is preliminary data.</text>
</comment>
<dbReference type="Proteomes" id="UP001501759">
    <property type="component" value="Unassembled WGS sequence"/>
</dbReference>
<reference evidence="2" key="1">
    <citation type="journal article" date="2019" name="Int. J. Syst. Evol. Microbiol.">
        <title>The Global Catalogue of Microorganisms (GCM) 10K type strain sequencing project: providing services to taxonomists for standard genome sequencing and annotation.</title>
        <authorList>
            <consortium name="The Broad Institute Genomics Platform"/>
            <consortium name="The Broad Institute Genome Sequencing Center for Infectious Disease"/>
            <person name="Wu L."/>
            <person name="Ma J."/>
        </authorList>
    </citation>
    <scope>NUCLEOTIDE SEQUENCE [LARGE SCALE GENOMIC DNA]</scope>
    <source>
        <strain evidence="2">JCM 18409</strain>
    </source>
</reference>
<keyword evidence="2" id="KW-1185">Reference proteome</keyword>
<gene>
    <name evidence="1" type="ORF">GCM10023335_18280</name>
</gene>
<accession>A0ABP9INT0</accession>
<evidence type="ECO:0000313" key="1">
    <source>
        <dbReference type="EMBL" id="GAA5002833.1"/>
    </source>
</evidence>
<evidence type="ECO:0000313" key="2">
    <source>
        <dbReference type="Proteomes" id="UP001501759"/>
    </source>
</evidence>